<dbReference type="AlphaFoldDB" id="A0A0R1X3Z0"/>
<dbReference type="UniPathway" id="UPA00159">
    <property type="reaction ID" value="UER00275"/>
</dbReference>
<dbReference type="GO" id="GO:0005524">
    <property type="term" value="F:ATP binding"/>
    <property type="evidence" value="ECO:0007669"/>
    <property type="project" value="UniProtKB-KW"/>
</dbReference>
<accession>A0A0R1X3Z0</accession>
<comment type="activity regulation">
    <text evidence="13">Allosterically activated by GTP. Inhibited by UTP.</text>
</comment>
<reference evidence="15 16" key="1">
    <citation type="journal article" date="2015" name="Genome Announc.">
        <title>Expanding the biotechnology potential of lactobacilli through comparative genomics of 213 strains and associated genera.</title>
        <authorList>
            <person name="Sun Z."/>
            <person name="Harris H.M."/>
            <person name="McCann A."/>
            <person name="Guo C."/>
            <person name="Argimon S."/>
            <person name="Zhang W."/>
            <person name="Yang X."/>
            <person name="Jeffery I.B."/>
            <person name="Cooney J.C."/>
            <person name="Kagawa T.F."/>
            <person name="Liu W."/>
            <person name="Song Y."/>
            <person name="Salvetti E."/>
            <person name="Wrobel A."/>
            <person name="Rasinkangas P."/>
            <person name="Parkhill J."/>
            <person name="Rea M.C."/>
            <person name="O'Sullivan O."/>
            <person name="Ritari J."/>
            <person name="Douillard F.P."/>
            <person name="Paul Ross R."/>
            <person name="Yang R."/>
            <person name="Briner A.E."/>
            <person name="Felis G.E."/>
            <person name="de Vos W.M."/>
            <person name="Barrangou R."/>
            <person name="Klaenhammer T.R."/>
            <person name="Caufield P.W."/>
            <person name="Cui Y."/>
            <person name="Zhang H."/>
            <person name="O'Toole P.W."/>
        </authorList>
    </citation>
    <scope>NUCLEOTIDE SEQUENCE [LARGE SCALE GENOMIC DNA]</scope>
    <source>
        <strain evidence="15 16">DSM 16991</strain>
    </source>
</reference>
<feature type="binding site" evidence="13">
    <location>
        <position position="59"/>
    </location>
    <ligand>
        <name>ATP</name>
        <dbReference type="ChEBI" id="CHEBI:30616"/>
    </ligand>
</feature>
<evidence type="ECO:0000256" key="13">
    <source>
        <dbReference type="HAMAP-Rule" id="MF_01220"/>
    </source>
</evidence>
<dbReference type="EC" id="2.7.4.22" evidence="13"/>
<keyword evidence="6 13" id="KW-0808">Transferase</keyword>
<keyword evidence="4 13" id="KW-0963">Cytoplasm</keyword>
<dbReference type="GO" id="GO:0005737">
    <property type="term" value="C:cytoplasm"/>
    <property type="evidence" value="ECO:0007669"/>
    <property type="project" value="UniProtKB-SubCell"/>
</dbReference>
<dbReference type="InterPro" id="IPR036393">
    <property type="entry name" value="AceGlu_kinase-like_sf"/>
</dbReference>
<comment type="catalytic activity">
    <reaction evidence="11 13">
        <text>UMP + ATP = UDP + ADP</text>
        <dbReference type="Rhea" id="RHEA:24400"/>
        <dbReference type="ChEBI" id="CHEBI:30616"/>
        <dbReference type="ChEBI" id="CHEBI:57865"/>
        <dbReference type="ChEBI" id="CHEBI:58223"/>
        <dbReference type="ChEBI" id="CHEBI:456216"/>
        <dbReference type="EC" id="2.7.4.22"/>
    </reaction>
</comment>
<evidence type="ECO:0000313" key="15">
    <source>
        <dbReference type="EMBL" id="KRM24910.1"/>
    </source>
</evidence>
<dbReference type="CDD" id="cd04254">
    <property type="entry name" value="AAK_UMPK-PyrH-Ec"/>
    <property type="match status" value="1"/>
</dbReference>
<dbReference type="PANTHER" id="PTHR42833">
    <property type="entry name" value="URIDYLATE KINASE"/>
    <property type="match status" value="1"/>
</dbReference>
<comment type="subunit">
    <text evidence="13">Homohexamer.</text>
</comment>
<proteinExistence type="inferred from homology"/>
<dbReference type="InterPro" id="IPR001048">
    <property type="entry name" value="Asp/Glu/Uridylate_kinase"/>
</dbReference>
<feature type="binding site" evidence="13">
    <location>
        <position position="163"/>
    </location>
    <ligand>
        <name>ATP</name>
        <dbReference type="ChEBI" id="CHEBI:30616"/>
    </ligand>
</feature>
<dbReference type="InterPro" id="IPR015963">
    <property type="entry name" value="Uridylate_kinase_bac"/>
</dbReference>
<feature type="domain" description="Aspartate/glutamate/uridylate kinase" evidence="14">
    <location>
        <begin position="7"/>
        <end position="217"/>
    </location>
</feature>
<evidence type="ECO:0000256" key="9">
    <source>
        <dbReference type="ARBA" id="ARBA00022840"/>
    </source>
</evidence>
<protein>
    <recommendedName>
        <fullName evidence="13">Uridylate kinase</fullName>
        <shortName evidence="13">UK</shortName>
        <ecNumber evidence="13">2.7.4.22</ecNumber>
    </recommendedName>
    <alternativeName>
        <fullName evidence="13">Uridine monophosphate kinase</fullName>
        <shortName evidence="13">UMP kinase</shortName>
        <shortName evidence="13">UMPK</shortName>
    </alternativeName>
</protein>
<feature type="binding site" evidence="13">
    <location>
        <begin position="12"/>
        <end position="15"/>
    </location>
    <ligand>
        <name>ATP</name>
        <dbReference type="ChEBI" id="CHEBI:30616"/>
    </ligand>
</feature>
<feature type="binding site" evidence="13">
    <location>
        <position position="74"/>
    </location>
    <ligand>
        <name>UMP</name>
        <dbReference type="ChEBI" id="CHEBI:57865"/>
    </ligand>
</feature>
<dbReference type="GO" id="GO:0033862">
    <property type="term" value="F:UMP kinase activity"/>
    <property type="evidence" value="ECO:0007669"/>
    <property type="project" value="UniProtKB-EC"/>
</dbReference>
<evidence type="ECO:0000256" key="5">
    <source>
        <dbReference type="ARBA" id="ARBA00022533"/>
    </source>
</evidence>
<dbReference type="eggNOG" id="COG0528">
    <property type="taxonomic scope" value="Bacteria"/>
</dbReference>
<keyword evidence="5 13" id="KW-0021">Allosteric enzyme</keyword>
<dbReference type="Gene3D" id="3.40.1160.10">
    <property type="entry name" value="Acetylglutamate kinase-like"/>
    <property type="match status" value="1"/>
</dbReference>
<comment type="caution">
    <text evidence="13">Lacks conserved residue(s) required for the propagation of feature annotation.</text>
</comment>
<feature type="binding site" evidence="13">
    <location>
        <position position="172"/>
    </location>
    <ligand>
        <name>ATP</name>
        <dbReference type="ChEBI" id="CHEBI:30616"/>
    </ligand>
</feature>
<feature type="binding site" evidence="13">
    <location>
        <position position="169"/>
    </location>
    <ligand>
        <name>ATP</name>
        <dbReference type="ChEBI" id="CHEBI:30616"/>
    </ligand>
</feature>
<comment type="pathway">
    <text evidence="2 13">Pyrimidine metabolism; CTP biosynthesis via de novo pathway; UDP from UMP (UMPK route): step 1/1.</text>
</comment>
<evidence type="ECO:0000313" key="16">
    <source>
        <dbReference type="Proteomes" id="UP000050949"/>
    </source>
</evidence>
<dbReference type="GO" id="GO:0044210">
    <property type="term" value="P:'de novo' CTP biosynthetic process"/>
    <property type="evidence" value="ECO:0007669"/>
    <property type="project" value="UniProtKB-UniRule"/>
</dbReference>
<comment type="subcellular location">
    <subcellularLocation>
        <location evidence="1 13">Cytoplasm</location>
    </subcellularLocation>
</comment>
<dbReference type="Proteomes" id="UP000050949">
    <property type="component" value="Unassembled WGS sequence"/>
</dbReference>
<dbReference type="HAMAP" id="MF_01220_B">
    <property type="entry name" value="PyrH_B"/>
    <property type="match status" value="1"/>
</dbReference>
<evidence type="ECO:0000256" key="2">
    <source>
        <dbReference type="ARBA" id="ARBA00004791"/>
    </source>
</evidence>
<dbReference type="EMBL" id="AZFW01000129">
    <property type="protein sequence ID" value="KRM24910.1"/>
    <property type="molecule type" value="Genomic_DNA"/>
</dbReference>
<organism evidence="15 16">
    <name type="scientific">Schleiferilactobacillus harbinensis DSM 16991</name>
    <dbReference type="NCBI Taxonomy" id="1122147"/>
    <lineage>
        <taxon>Bacteria</taxon>
        <taxon>Bacillati</taxon>
        <taxon>Bacillota</taxon>
        <taxon>Bacilli</taxon>
        <taxon>Lactobacillales</taxon>
        <taxon>Lactobacillaceae</taxon>
        <taxon>Schleiferilactobacillus</taxon>
    </lineage>
</organism>
<dbReference type="InterPro" id="IPR011817">
    <property type="entry name" value="Uridylate_kinase"/>
</dbReference>
<dbReference type="PIRSF" id="PIRSF005650">
    <property type="entry name" value="Uridylate_kin"/>
    <property type="match status" value="1"/>
</dbReference>
<keyword evidence="10 13" id="KW-0665">Pyrimidine biosynthesis</keyword>
<comment type="function">
    <text evidence="12 13">Catalyzes the reversible phosphorylation of UMP to UDP.</text>
</comment>
<evidence type="ECO:0000259" key="14">
    <source>
        <dbReference type="Pfam" id="PF00696"/>
    </source>
</evidence>
<feature type="region of interest" description="Involved in allosteric activation by GTP" evidence="13">
    <location>
        <begin position="20"/>
        <end position="25"/>
    </location>
</feature>
<dbReference type="FunFam" id="3.40.1160.10:FF:000001">
    <property type="entry name" value="Uridylate kinase"/>
    <property type="match status" value="1"/>
</dbReference>
<evidence type="ECO:0000256" key="12">
    <source>
        <dbReference type="ARBA" id="ARBA00054149"/>
    </source>
</evidence>
<comment type="caution">
    <text evidence="15">The sequence shown here is derived from an EMBL/GenBank/DDBJ whole genome shotgun (WGS) entry which is preliminary data.</text>
</comment>
<evidence type="ECO:0000256" key="6">
    <source>
        <dbReference type="ARBA" id="ARBA00022679"/>
    </source>
</evidence>
<evidence type="ECO:0000256" key="11">
    <source>
        <dbReference type="ARBA" id="ARBA00047767"/>
    </source>
</evidence>
<feature type="binding site" evidence="13">
    <location>
        <begin position="135"/>
        <end position="142"/>
    </location>
    <ligand>
        <name>UMP</name>
        <dbReference type="ChEBI" id="CHEBI:57865"/>
    </ligand>
</feature>
<dbReference type="GeneID" id="78509245"/>
<dbReference type="OrthoDB" id="9807458at2"/>
<dbReference type="PATRIC" id="fig|1122147.4.peg.1324"/>
<keyword evidence="9 13" id="KW-0067">ATP-binding</keyword>
<evidence type="ECO:0000256" key="10">
    <source>
        <dbReference type="ARBA" id="ARBA00022975"/>
    </source>
</evidence>
<dbReference type="RefSeq" id="WP_027827705.1">
    <property type="nucleotide sequence ID" value="NZ_AUEH01000006.1"/>
</dbReference>
<name>A0A0R1X3Z0_9LACO</name>
<feature type="binding site" evidence="13">
    <location>
        <position position="54"/>
    </location>
    <ligand>
        <name>UMP</name>
        <dbReference type="ChEBI" id="CHEBI:57865"/>
    </ligand>
</feature>
<comment type="similarity">
    <text evidence="3 13">Belongs to the UMP kinase family.</text>
</comment>
<keyword evidence="8 13" id="KW-0418">Kinase</keyword>
<dbReference type="PANTHER" id="PTHR42833:SF4">
    <property type="entry name" value="URIDYLATE KINASE PUMPKIN, CHLOROPLASTIC"/>
    <property type="match status" value="1"/>
</dbReference>
<sequence length="249" mass="26911">MSGIKYKRIVLKVSGEALAGKEGFGITPPVIDRIAKQIKAVHELGVQVAVVCGGGNIWRGETGAELGMERAQADYMGMLATVMNALALQDSLEHMDVPTRVQTSIEMRQIAEPYIRRRAMRHLEKGRVVIFAGGTGNPYFSTDTTAALRAAEIGADVILMAKNNVDGVYSADPNKDPNAVKYDELTQLDIIAKGLKVMDATASSLSMDNDIPLVVFNMNKPDNIVRVIEGENIGTTIKAEADEEKKGAH</sequence>
<evidence type="ECO:0000256" key="3">
    <source>
        <dbReference type="ARBA" id="ARBA00007614"/>
    </source>
</evidence>
<feature type="binding site" evidence="13">
    <location>
        <position position="55"/>
    </location>
    <ligand>
        <name>ATP</name>
        <dbReference type="ChEBI" id="CHEBI:30616"/>
    </ligand>
</feature>
<dbReference type="NCBIfam" id="TIGR02075">
    <property type="entry name" value="pyrH_bact"/>
    <property type="match status" value="1"/>
</dbReference>
<dbReference type="GO" id="GO:0006225">
    <property type="term" value="P:UDP biosynthetic process"/>
    <property type="evidence" value="ECO:0007669"/>
    <property type="project" value="TreeGrafter"/>
</dbReference>
<dbReference type="Pfam" id="PF00696">
    <property type="entry name" value="AA_kinase"/>
    <property type="match status" value="1"/>
</dbReference>
<evidence type="ECO:0000256" key="8">
    <source>
        <dbReference type="ARBA" id="ARBA00022777"/>
    </source>
</evidence>
<evidence type="ECO:0000256" key="1">
    <source>
        <dbReference type="ARBA" id="ARBA00004496"/>
    </source>
</evidence>
<gene>
    <name evidence="13" type="primary">pyrH</name>
    <name evidence="15" type="ORF">FC91_GL001281</name>
</gene>
<evidence type="ECO:0000256" key="7">
    <source>
        <dbReference type="ARBA" id="ARBA00022741"/>
    </source>
</evidence>
<evidence type="ECO:0000256" key="4">
    <source>
        <dbReference type="ARBA" id="ARBA00022490"/>
    </source>
</evidence>
<keyword evidence="7 13" id="KW-0547">Nucleotide-binding</keyword>
<dbReference type="SUPFAM" id="SSF53633">
    <property type="entry name" value="Carbamate kinase-like"/>
    <property type="match status" value="1"/>
</dbReference>